<proteinExistence type="predicted"/>
<evidence type="ECO:0000313" key="1">
    <source>
        <dbReference type="EMBL" id="VFU26135.1"/>
    </source>
</evidence>
<dbReference type="EMBL" id="CAADRP010000269">
    <property type="protein sequence ID" value="VFU26135.1"/>
    <property type="molecule type" value="Genomic_DNA"/>
</dbReference>
<name>A0A6N2KIN1_SALVM</name>
<reference evidence="1" key="1">
    <citation type="submission" date="2019-03" db="EMBL/GenBank/DDBJ databases">
        <authorList>
            <person name="Mank J."/>
            <person name="Almeida P."/>
        </authorList>
    </citation>
    <scope>NUCLEOTIDE SEQUENCE</scope>
    <source>
        <strain evidence="1">78183</strain>
    </source>
</reference>
<accession>A0A6N2KIN1</accession>
<dbReference type="AlphaFoldDB" id="A0A6N2KIN1"/>
<gene>
    <name evidence="1" type="ORF">SVIM_LOCUS66274</name>
</gene>
<protein>
    <submittedName>
        <fullName evidence="1">Uncharacterized protein</fullName>
    </submittedName>
</protein>
<sequence length="99" mass="10979">MDEKLEVRDFVFRVDKICEVSAWESQEFGALSAPFVATLDTSLTIPLAMLADMVIHSRHYSAIFILGCIQLHRSGPVFSLEITGSSLTNLMAAGILYDR</sequence>
<organism evidence="1">
    <name type="scientific">Salix viminalis</name>
    <name type="common">Common osier</name>
    <name type="synonym">Basket willow</name>
    <dbReference type="NCBI Taxonomy" id="40686"/>
    <lineage>
        <taxon>Eukaryota</taxon>
        <taxon>Viridiplantae</taxon>
        <taxon>Streptophyta</taxon>
        <taxon>Embryophyta</taxon>
        <taxon>Tracheophyta</taxon>
        <taxon>Spermatophyta</taxon>
        <taxon>Magnoliopsida</taxon>
        <taxon>eudicotyledons</taxon>
        <taxon>Gunneridae</taxon>
        <taxon>Pentapetalae</taxon>
        <taxon>rosids</taxon>
        <taxon>fabids</taxon>
        <taxon>Malpighiales</taxon>
        <taxon>Salicaceae</taxon>
        <taxon>Saliceae</taxon>
        <taxon>Salix</taxon>
    </lineage>
</organism>